<dbReference type="AlphaFoldDB" id="F5YI53"/>
<dbReference type="PANTHER" id="PTHR34580:SF9">
    <property type="entry name" value="SLL5097 PROTEIN"/>
    <property type="match status" value="1"/>
</dbReference>
<evidence type="ECO:0000313" key="3">
    <source>
        <dbReference type="Proteomes" id="UP000009223"/>
    </source>
</evidence>
<name>F5YI53_TREPZ</name>
<dbReference type="eggNOG" id="COG2378">
    <property type="taxonomic scope" value="Bacteria"/>
</dbReference>
<dbReference type="OrthoDB" id="369264at2"/>
<feature type="domain" description="WYL" evidence="1">
    <location>
        <begin position="147"/>
        <end position="212"/>
    </location>
</feature>
<accession>F5YI53</accession>
<organism evidence="2 3">
    <name type="scientific">Treponema primitia (strain ATCC BAA-887 / DSM 12427 / ZAS-2)</name>
    <dbReference type="NCBI Taxonomy" id="545694"/>
    <lineage>
        <taxon>Bacteria</taxon>
        <taxon>Pseudomonadati</taxon>
        <taxon>Spirochaetota</taxon>
        <taxon>Spirochaetia</taxon>
        <taxon>Spirochaetales</taxon>
        <taxon>Treponemataceae</taxon>
        <taxon>Treponema</taxon>
    </lineage>
</organism>
<dbReference type="InterPro" id="IPR051534">
    <property type="entry name" value="CBASS_pafABC_assoc_protein"/>
</dbReference>
<dbReference type="Pfam" id="PF13280">
    <property type="entry name" value="WYL"/>
    <property type="match status" value="1"/>
</dbReference>
<dbReference type="HOGENOM" id="CLU_041141_4_1_12"/>
<dbReference type="InterPro" id="IPR026881">
    <property type="entry name" value="WYL_dom"/>
</dbReference>
<sequence>MKARKAIPKTALPRLYRIDEMIASGRYPSTRQMAEDYGTSMSSISRDIEFMKYSLEAPIKYDARRRGYYYSKKTFRLPGSFTTTENIQALGMAKTLLSLYRDTPLYDAARNLLESITAPLVDRNNPGLYENRIVVPPVAASNVETETWNTITAGLKENKVLAFTYRGAWDDDFKPRRVRPYQLLFDNGAWFLYGYAEKRRAIRMFNLSRIKNTALTKYTFTLPPDYDYCSRADGSNFGVFAGNTKYRFSIVFYEDSKLWVKERKWAADQVIEETEEGTVIIFTSTQYDKVLEWVLSRGCTAEPLEPENLVKDWKWNAARMRKMAGGKKREGEN</sequence>
<keyword evidence="3" id="KW-1185">Reference proteome</keyword>
<protein>
    <recommendedName>
        <fullName evidence="1">WYL domain-containing protein</fullName>
    </recommendedName>
</protein>
<dbReference type="KEGG" id="tpi:TREPR_0946"/>
<dbReference type="RefSeq" id="WP_015709112.1">
    <property type="nucleotide sequence ID" value="NC_015578.1"/>
</dbReference>
<reference evidence="2 3" key="2">
    <citation type="journal article" date="2011" name="ISME J.">
        <title>RNA-seq reveals cooperative metabolic interactions between two termite-gut spirochete species in co-culture.</title>
        <authorList>
            <person name="Rosenthal A.Z."/>
            <person name="Matson E.G."/>
            <person name="Eldar A."/>
            <person name="Leadbetter J.R."/>
        </authorList>
    </citation>
    <scope>NUCLEOTIDE SEQUENCE [LARGE SCALE GENOMIC DNA]</scope>
    <source>
        <strain evidence="3">ATCC BAA-887 / DSM 12427 / ZAS-2</strain>
    </source>
</reference>
<dbReference type="Proteomes" id="UP000009223">
    <property type="component" value="Chromosome"/>
</dbReference>
<dbReference type="PROSITE" id="PS52050">
    <property type="entry name" value="WYL"/>
    <property type="match status" value="1"/>
</dbReference>
<gene>
    <name evidence="2" type="ordered locus">TREPR_0946</name>
</gene>
<proteinExistence type="predicted"/>
<evidence type="ECO:0000259" key="1">
    <source>
        <dbReference type="Pfam" id="PF13280"/>
    </source>
</evidence>
<evidence type="ECO:0000313" key="2">
    <source>
        <dbReference type="EMBL" id="AEF86755.1"/>
    </source>
</evidence>
<reference evidence="3" key="1">
    <citation type="submission" date="2009-12" db="EMBL/GenBank/DDBJ databases">
        <title>Complete sequence of Treponema primitia strain ZAS-2.</title>
        <authorList>
            <person name="Tetu S.G."/>
            <person name="Matson E."/>
            <person name="Ren Q."/>
            <person name="Seshadri R."/>
            <person name="Elbourne L."/>
            <person name="Hassan K.A."/>
            <person name="Durkin A."/>
            <person name="Radune D."/>
            <person name="Mohamoud Y."/>
            <person name="Shay R."/>
            <person name="Jin S."/>
            <person name="Zhang X."/>
            <person name="Lucey K."/>
            <person name="Ballor N.R."/>
            <person name="Ottesen E."/>
            <person name="Rosenthal R."/>
            <person name="Allen A."/>
            <person name="Leadbetter J.R."/>
            <person name="Paulsen I.T."/>
        </authorList>
    </citation>
    <scope>NUCLEOTIDE SEQUENCE [LARGE SCALE GENOMIC DNA]</scope>
    <source>
        <strain evidence="3">ATCC BAA-887 / DSM 12427 / ZAS-2</strain>
    </source>
</reference>
<dbReference type="EMBL" id="CP001843">
    <property type="protein sequence ID" value="AEF86755.1"/>
    <property type="molecule type" value="Genomic_DNA"/>
</dbReference>
<dbReference type="PANTHER" id="PTHR34580">
    <property type="match status" value="1"/>
</dbReference>
<dbReference type="STRING" id="545694.TREPR_0946"/>